<reference evidence="2" key="1">
    <citation type="submission" date="2022-11" db="UniProtKB">
        <authorList>
            <consortium name="WormBaseParasite"/>
        </authorList>
    </citation>
    <scope>IDENTIFICATION</scope>
</reference>
<proteinExistence type="predicted"/>
<protein>
    <submittedName>
        <fullName evidence="2">Uncharacterized protein</fullName>
    </submittedName>
</protein>
<accession>A0A915IAV9</accession>
<dbReference type="WBParaSite" id="nRc.2.0.1.t11017-RA">
    <property type="protein sequence ID" value="nRc.2.0.1.t11017-RA"/>
    <property type="gene ID" value="nRc.2.0.1.g11017"/>
</dbReference>
<dbReference type="Proteomes" id="UP000887565">
    <property type="component" value="Unplaced"/>
</dbReference>
<dbReference type="AlphaFoldDB" id="A0A915IAV9"/>
<name>A0A915IAV9_ROMCU</name>
<evidence type="ECO:0000313" key="1">
    <source>
        <dbReference type="Proteomes" id="UP000887565"/>
    </source>
</evidence>
<sequence length="105" mass="12160">MFRAFNEEHSTRYFQYCSDTGCLNLDITIMRGHLIQLRNNERNQRHHLNLCTEHLCVSGIVSIRCFLSRQDVGIAELTPVFSTFSAVSIVPALEHQNFVHQKPWA</sequence>
<evidence type="ECO:0000313" key="2">
    <source>
        <dbReference type="WBParaSite" id="nRc.2.0.1.t11017-RA"/>
    </source>
</evidence>
<keyword evidence="1" id="KW-1185">Reference proteome</keyword>
<organism evidence="1 2">
    <name type="scientific">Romanomermis culicivorax</name>
    <name type="common">Nematode worm</name>
    <dbReference type="NCBI Taxonomy" id="13658"/>
    <lineage>
        <taxon>Eukaryota</taxon>
        <taxon>Metazoa</taxon>
        <taxon>Ecdysozoa</taxon>
        <taxon>Nematoda</taxon>
        <taxon>Enoplea</taxon>
        <taxon>Dorylaimia</taxon>
        <taxon>Mermithida</taxon>
        <taxon>Mermithoidea</taxon>
        <taxon>Mermithidae</taxon>
        <taxon>Romanomermis</taxon>
    </lineage>
</organism>